<feature type="compositionally biased region" description="Basic and acidic residues" evidence="16">
    <location>
        <begin position="178"/>
        <end position="189"/>
    </location>
</feature>
<evidence type="ECO:0000313" key="19">
    <source>
        <dbReference type="Proteomes" id="UP000713964"/>
    </source>
</evidence>
<feature type="compositionally biased region" description="Low complexity" evidence="16">
    <location>
        <begin position="219"/>
        <end position="230"/>
    </location>
</feature>
<feature type="compositionally biased region" description="Low complexity" evidence="16">
    <location>
        <begin position="1218"/>
        <end position="1231"/>
    </location>
</feature>
<evidence type="ECO:0000256" key="14">
    <source>
        <dbReference type="ARBA" id="ARBA00066879"/>
    </source>
</evidence>
<dbReference type="SMART" id="SM00316">
    <property type="entry name" value="S1"/>
    <property type="match status" value="1"/>
</dbReference>
<evidence type="ECO:0000256" key="12">
    <source>
        <dbReference type="ARBA" id="ARBA00022884"/>
    </source>
</evidence>
<feature type="compositionally biased region" description="Low complexity" evidence="16">
    <location>
        <begin position="867"/>
        <end position="879"/>
    </location>
</feature>
<feature type="compositionally biased region" description="Basic residues" evidence="16">
    <location>
        <begin position="888"/>
        <end position="899"/>
    </location>
</feature>
<reference evidence="18" key="1">
    <citation type="submission" date="2020-04" db="EMBL/GenBank/DDBJ databases">
        <title>Deep metagenomics examines the oral microbiome during advanced dental caries in children, revealing novel taxa and co-occurrences with host molecules.</title>
        <authorList>
            <person name="Baker J.L."/>
            <person name="Morton J.T."/>
            <person name="Dinis M."/>
            <person name="Alvarez R."/>
            <person name="Tran N.C."/>
            <person name="Knight R."/>
            <person name="Edlund A."/>
        </authorList>
    </citation>
    <scope>NUCLEOTIDE SEQUENCE</scope>
    <source>
        <strain evidence="18">JCVI_29_bin.11</strain>
    </source>
</reference>
<dbReference type="GO" id="GO:0003723">
    <property type="term" value="F:RNA binding"/>
    <property type="evidence" value="ECO:0007669"/>
    <property type="project" value="UniProtKB-KW"/>
</dbReference>
<keyword evidence="11" id="KW-0460">Magnesium</keyword>
<dbReference type="InterPro" id="IPR004659">
    <property type="entry name" value="RNase_E/G"/>
</dbReference>
<evidence type="ECO:0000256" key="3">
    <source>
        <dbReference type="ARBA" id="ARBA00004496"/>
    </source>
</evidence>
<feature type="compositionally biased region" description="Basic and acidic residues" evidence="16">
    <location>
        <begin position="1021"/>
        <end position="1051"/>
    </location>
</feature>
<evidence type="ECO:0000256" key="5">
    <source>
        <dbReference type="ARBA" id="ARBA00022490"/>
    </source>
</evidence>
<feature type="domain" description="S1 motif" evidence="17">
    <location>
        <begin position="441"/>
        <end position="518"/>
    </location>
</feature>
<evidence type="ECO:0000256" key="13">
    <source>
        <dbReference type="ARBA" id="ARBA00050524"/>
    </source>
</evidence>
<feature type="compositionally biased region" description="Basic and acidic residues" evidence="16">
    <location>
        <begin position="1107"/>
        <end position="1127"/>
    </location>
</feature>
<dbReference type="GO" id="GO:0005737">
    <property type="term" value="C:cytoplasm"/>
    <property type="evidence" value="ECO:0007669"/>
    <property type="project" value="UniProtKB-SubCell"/>
</dbReference>
<feature type="compositionally biased region" description="Basic and acidic residues" evidence="16">
    <location>
        <begin position="974"/>
        <end position="1005"/>
    </location>
</feature>
<dbReference type="SUPFAM" id="SSF50249">
    <property type="entry name" value="Nucleic acid-binding proteins"/>
    <property type="match status" value="1"/>
</dbReference>
<evidence type="ECO:0000256" key="10">
    <source>
        <dbReference type="ARBA" id="ARBA00022833"/>
    </source>
</evidence>
<evidence type="ECO:0000259" key="17">
    <source>
        <dbReference type="PROSITE" id="PS50126"/>
    </source>
</evidence>
<dbReference type="InterPro" id="IPR019307">
    <property type="entry name" value="RNA-bd_AU-1/RNase_E/G"/>
</dbReference>
<evidence type="ECO:0000256" key="7">
    <source>
        <dbReference type="ARBA" id="ARBA00022694"/>
    </source>
</evidence>
<dbReference type="GO" id="GO:0046872">
    <property type="term" value="F:metal ion binding"/>
    <property type="evidence" value="ECO:0007669"/>
    <property type="project" value="UniProtKB-KW"/>
</dbReference>
<feature type="region of interest" description="Disordered" evidence="16">
    <location>
        <begin position="159"/>
        <end position="267"/>
    </location>
</feature>
<feature type="compositionally biased region" description="Basic and acidic residues" evidence="16">
    <location>
        <begin position="1061"/>
        <end position="1080"/>
    </location>
</feature>
<feature type="compositionally biased region" description="Basic and acidic residues" evidence="16">
    <location>
        <begin position="21"/>
        <end position="40"/>
    </location>
</feature>
<keyword evidence="5" id="KW-0963">Cytoplasm</keyword>
<name>A0A930PPL4_9MICC</name>
<feature type="compositionally biased region" description="Low complexity" evidence="16">
    <location>
        <begin position="1200"/>
        <end position="1209"/>
    </location>
</feature>
<evidence type="ECO:0000256" key="15">
    <source>
        <dbReference type="ARBA" id="ARBA00072999"/>
    </source>
</evidence>
<evidence type="ECO:0000256" key="1">
    <source>
        <dbReference type="ARBA" id="ARBA00001946"/>
    </source>
</evidence>
<dbReference type="Gene3D" id="2.40.50.140">
    <property type="entry name" value="Nucleic acid-binding proteins"/>
    <property type="match status" value="1"/>
</dbReference>
<comment type="cofactor">
    <cofactor evidence="1">
        <name>Mg(2+)</name>
        <dbReference type="ChEBI" id="CHEBI:18420"/>
    </cofactor>
</comment>
<feature type="compositionally biased region" description="Basic and acidic residues" evidence="16">
    <location>
        <begin position="249"/>
        <end position="259"/>
    </location>
</feature>
<dbReference type="AlphaFoldDB" id="A0A930PPL4"/>
<comment type="caution">
    <text evidence="18">The sequence shown here is derived from an EMBL/GenBank/DDBJ whole genome shotgun (WGS) entry which is preliminary data.</text>
</comment>
<dbReference type="Pfam" id="PF10150">
    <property type="entry name" value="RNase_E_G"/>
    <property type="match status" value="1"/>
</dbReference>
<feature type="region of interest" description="Disordered" evidence="16">
    <location>
        <begin position="21"/>
        <end position="64"/>
    </location>
</feature>
<keyword evidence="8" id="KW-0479">Metal-binding</keyword>
<gene>
    <name evidence="18" type="ORF">HXO58_08535</name>
</gene>
<feature type="compositionally biased region" description="Basic and acidic residues" evidence="16">
    <location>
        <begin position="1158"/>
        <end position="1167"/>
    </location>
</feature>
<dbReference type="EMBL" id="JABZXL010000029">
    <property type="protein sequence ID" value="MBF1659865.1"/>
    <property type="molecule type" value="Genomic_DNA"/>
</dbReference>
<keyword evidence="12" id="KW-0694">RNA-binding</keyword>
<evidence type="ECO:0000256" key="2">
    <source>
        <dbReference type="ARBA" id="ARBA00001947"/>
    </source>
</evidence>
<dbReference type="CDD" id="cd04453">
    <property type="entry name" value="S1_RNase_E"/>
    <property type="match status" value="1"/>
</dbReference>
<dbReference type="NCBIfam" id="TIGR00757">
    <property type="entry name" value="RNaseEG"/>
    <property type="match status" value="1"/>
</dbReference>
<sequence>MSDEKNVELGVFEALNALAEEKNASAETRETLRKNVRESSESQQGTERRRPGRPKKEKAPEVPLDEAIAAGLTNLRNAKAKHAPAPKVAAPAASETEVASTLDSLFAAAEKKAAEPAVEEKTAKVETVEKTAKVEEVVAPATESAEPVAEKKAAEPAAESAVEVKEETAKVEVVTPAKAEEAEKAEKTETAAVVEESATEEAALKAPAAEESAAEESAEGPVAEAPATEEPAAEEPAEASEPVKTISDLQREKLQELRSRTPMGAMPLFMAPEPEELSELAVAAKLEREARRAAAEEQKRKERMERRREEAAAEAEVTSHRRRRRRRGTEDIEIEGGVDDDVETVTKVRAPRLADSHASNTVTGVRGSTRLEAKRVRRRESRSLGRRRHIVTEAEFLARRESVDRQMLVRQKDGRIQIGVLEDGVLAEHFVSKTQQDSLIGNVYLGKVQNVLPSMEAAFVDIGRGRNAVLYAGEVNWDVTGLDGAPRKIENALKPGDSVLVQVTKDPIGHKGARLTSQVSLPGRFLVYVPGGSMTGISRKLPDTERARLKKILKDKLPEGAGVIVRTAAEGASEEELTHDINRLRAQWEEIQEKANSRKVLAPEMLYQEPDLMIKTVRDVFNEDFTAMIVQGENAWDSIEAYVTYVAPDLVSRLQQWDGDDDLFDHYRINEQLAKALDRKVYLPSGGSLVIDRTEAMTVVDVNTGKFTGSGGNLEETVTKNNLEAAEEIVRQLRLRDIGGIIVIDFIDMVLESNRDLVLRRLIECLGRDRTKHQVAEVTSLGLVQMTRKRLGTGLLEVFSEPCEQCAGRGLIVHDQPLSGRSGGASDYIHRHERNDRKRARAAAREDSRDQQKQDALESKKAERRNAMAAVAAASAQADEASEETTSTRKKRKRRKRSRRAETAELSLEQEIQGIAEAASEQAHAEVAQREDKVAEVTGGNWIGEQGGFSLEQLASAFDRVEEESAEDSSNGSDQERSEDRSEERRSSKRGEKKSSRNRQRRELTDADIAAVEDSGAGALEDEHHVDPELDPRFSRSSDRFEAIRAGEAKARASQKAGRLARAEGESFRSGREDRSEERRSSKRQNREQQNAEATSAEVNSGVQKAQESKRVEREDLRIEDVRETPRASRRRARRAADEKRAEKAAEQSVASEQAPAKADKVEKSESRPVVTGVIGAPAVTGVVGAAPAVVEAPVEEAQKPAAQVPGSTPRKRRTRRAASSAGAGAQVVTVDASERAEGSVVASASVADVAPVADGASAPVLFGIGVAAADIKREGKDD</sequence>
<evidence type="ECO:0000256" key="11">
    <source>
        <dbReference type="ARBA" id="ARBA00022842"/>
    </source>
</evidence>
<dbReference type="PANTHER" id="PTHR30001:SF0">
    <property type="entry name" value="RIBONUCLEASE G"/>
    <property type="match status" value="1"/>
</dbReference>
<evidence type="ECO:0000313" key="18">
    <source>
        <dbReference type="EMBL" id="MBF1659865.1"/>
    </source>
</evidence>
<keyword evidence="7" id="KW-0819">tRNA processing</keyword>
<protein>
    <recommendedName>
        <fullName evidence="15">Ribonuclease E</fullName>
        <ecNumber evidence="14">3.1.26.12</ecNumber>
    </recommendedName>
</protein>
<feature type="region of interest" description="Disordered" evidence="16">
    <location>
        <begin position="814"/>
        <end position="907"/>
    </location>
</feature>
<dbReference type="Proteomes" id="UP000713964">
    <property type="component" value="Unassembled WGS sequence"/>
</dbReference>
<dbReference type="PANTHER" id="PTHR30001">
    <property type="entry name" value="RIBONUCLEASE"/>
    <property type="match status" value="1"/>
</dbReference>
<evidence type="ECO:0000256" key="16">
    <source>
        <dbReference type="SAM" id="MobiDB-lite"/>
    </source>
</evidence>
<feature type="compositionally biased region" description="Polar residues" evidence="16">
    <location>
        <begin position="1088"/>
        <end position="1106"/>
    </location>
</feature>
<evidence type="ECO:0000256" key="6">
    <source>
        <dbReference type="ARBA" id="ARBA00022664"/>
    </source>
</evidence>
<dbReference type="InterPro" id="IPR012340">
    <property type="entry name" value="NA-bd_OB-fold"/>
</dbReference>
<dbReference type="GO" id="GO:0008033">
    <property type="term" value="P:tRNA processing"/>
    <property type="evidence" value="ECO:0007669"/>
    <property type="project" value="UniProtKB-KW"/>
</dbReference>
<evidence type="ECO:0000256" key="9">
    <source>
        <dbReference type="ARBA" id="ARBA00022801"/>
    </source>
</evidence>
<keyword evidence="6" id="KW-0507">mRNA processing</keyword>
<feature type="region of interest" description="Disordered" evidence="16">
    <location>
        <begin position="1197"/>
        <end position="1235"/>
    </location>
</feature>
<dbReference type="InterPro" id="IPR003029">
    <property type="entry name" value="S1_domain"/>
</dbReference>
<comment type="cofactor">
    <cofactor evidence="2">
        <name>Zn(2+)</name>
        <dbReference type="ChEBI" id="CHEBI:29105"/>
    </cofactor>
</comment>
<feature type="compositionally biased region" description="Basic and acidic residues" evidence="16">
    <location>
        <begin position="843"/>
        <end position="866"/>
    </location>
</feature>
<keyword evidence="10" id="KW-0862">Zinc</keyword>
<evidence type="ECO:0000256" key="8">
    <source>
        <dbReference type="ARBA" id="ARBA00022723"/>
    </source>
</evidence>
<feature type="compositionally biased region" description="Basic and acidic residues" evidence="16">
    <location>
        <begin position="1135"/>
        <end position="1146"/>
    </location>
</feature>
<comment type="similarity">
    <text evidence="4">Belongs to the RNase E/G family.</text>
</comment>
<feature type="compositionally biased region" description="Basic and acidic residues" evidence="16">
    <location>
        <begin position="293"/>
        <end position="311"/>
    </location>
</feature>
<dbReference type="PROSITE" id="PS50126">
    <property type="entry name" value="S1"/>
    <property type="match status" value="1"/>
</dbReference>
<feature type="region of interest" description="Disordered" evidence="16">
    <location>
        <begin position="293"/>
        <end position="328"/>
    </location>
</feature>
<organism evidence="18 19">
    <name type="scientific">Rothia mucilaginosa</name>
    <dbReference type="NCBI Taxonomy" id="43675"/>
    <lineage>
        <taxon>Bacteria</taxon>
        <taxon>Bacillati</taxon>
        <taxon>Actinomycetota</taxon>
        <taxon>Actinomycetes</taxon>
        <taxon>Micrococcales</taxon>
        <taxon>Micrococcaceae</taxon>
        <taxon>Rothia</taxon>
    </lineage>
</organism>
<dbReference type="GO" id="GO:0006364">
    <property type="term" value="P:rRNA processing"/>
    <property type="evidence" value="ECO:0007669"/>
    <property type="project" value="TreeGrafter"/>
</dbReference>
<dbReference type="GO" id="GO:0006397">
    <property type="term" value="P:mRNA processing"/>
    <property type="evidence" value="ECO:0007669"/>
    <property type="project" value="UniProtKB-KW"/>
</dbReference>
<dbReference type="FunFam" id="2.40.50.140:FF:000066">
    <property type="entry name" value="Ribonuclease E"/>
    <property type="match status" value="1"/>
</dbReference>
<comment type="subcellular location">
    <subcellularLocation>
        <location evidence="3">Cytoplasm</location>
    </subcellularLocation>
</comment>
<feature type="compositionally biased region" description="Low complexity" evidence="16">
    <location>
        <begin position="190"/>
        <end position="211"/>
    </location>
</feature>
<dbReference type="GO" id="GO:0008995">
    <property type="term" value="F:ribonuclease E activity"/>
    <property type="evidence" value="ECO:0007669"/>
    <property type="project" value="UniProtKB-EC"/>
</dbReference>
<accession>A0A930PPL4</accession>
<comment type="catalytic activity">
    <reaction evidence="13">
        <text>Endonucleolytic cleavage of single-stranded RNA in A- and U-rich regions.</text>
        <dbReference type="EC" id="3.1.26.12"/>
    </reaction>
</comment>
<keyword evidence="9" id="KW-0378">Hydrolase</keyword>
<proteinExistence type="inferred from homology"/>
<feature type="region of interest" description="Disordered" evidence="16">
    <location>
        <begin position="954"/>
        <end position="1169"/>
    </location>
</feature>
<evidence type="ECO:0000256" key="4">
    <source>
        <dbReference type="ARBA" id="ARBA00005522"/>
    </source>
</evidence>
<dbReference type="EC" id="3.1.26.12" evidence="14"/>